<reference evidence="1 2" key="1">
    <citation type="journal article" date="2021" name="Front. Genet.">
        <title>Chromosome-Level Genome Assembly Reveals Significant Gene Expansion in the Toll and IMD Signaling Pathways of Dendrolimus kikuchii.</title>
        <authorList>
            <person name="Zhou J."/>
            <person name="Wu P."/>
            <person name="Xiong Z."/>
            <person name="Liu N."/>
            <person name="Zhao N."/>
            <person name="Ji M."/>
            <person name="Qiu Y."/>
            <person name="Yang B."/>
        </authorList>
    </citation>
    <scope>NUCLEOTIDE SEQUENCE [LARGE SCALE GENOMIC DNA]</scope>
    <source>
        <strain evidence="1">Ann1</strain>
    </source>
</reference>
<dbReference type="Proteomes" id="UP000824533">
    <property type="component" value="Linkage Group LG01"/>
</dbReference>
<organism evidence="1 2">
    <name type="scientific">Dendrolimus kikuchii</name>
    <dbReference type="NCBI Taxonomy" id="765133"/>
    <lineage>
        <taxon>Eukaryota</taxon>
        <taxon>Metazoa</taxon>
        <taxon>Ecdysozoa</taxon>
        <taxon>Arthropoda</taxon>
        <taxon>Hexapoda</taxon>
        <taxon>Insecta</taxon>
        <taxon>Pterygota</taxon>
        <taxon>Neoptera</taxon>
        <taxon>Endopterygota</taxon>
        <taxon>Lepidoptera</taxon>
        <taxon>Glossata</taxon>
        <taxon>Ditrysia</taxon>
        <taxon>Bombycoidea</taxon>
        <taxon>Lasiocampidae</taxon>
        <taxon>Dendrolimus</taxon>
    </lineage>
</organism>
<comment type="caution">
    <text evidence="1">The sequence shown here is derived from an EMBL/GenBank/DDBJ whole genome shotgun (WGS) entry which is preliminary data.</text>
</comment>
<dbReference type="EMBL" id="CM034387">
    <property type="protein sequence ID" value="KAJ0184061.1"/>
    <property type="molecule type" value="Genomic_DNA"/>
</dbReference>
<evidence type="ECO:0000313" key="2">
    <source>
        <dbReference type="Proteomes" id="UP000824533"/>
    </source>
</evidence>
<proteinExistence type="predicted"/>
<keyword evidence="2" id="KW-1185">Reference proteome</keyword>
<gene>
    <name evidence="1" type="ORF">K1T71_000484</name>
</gene>
<protein>
    <submittedName>
        <fullName evidence="1">Uncharacterized protein</fullName>
    </submittedName>
</protein>
<accession>A0ACC1DJH2</accession>
<sequence length="1233" mass="136698">MNFDDSASSGYVTTETIYGTHEDSHVVMSEKVQSLAGSIYQEFERMIARYDEDVVKTLMPLLVNVLECLDSAYQTNQEHEVELELLREDNEQLVTQYEREKAARKHAEQKLLEAEDHYEGERKDLTGRLEALDSIVRMLELKHKNSLDHASRLEERENELKKEYAKLHERYTELFKTHMDYMERTKLLLSTASDRSEVRGRLGLNPVGRSSGPISFGFTSLENSMHVVEQTESIPGSPVSLSSSPPSPPIGAELAAVRTMERAHQTDPITQQSQATSPVAPPNSNSGKSQTKSEKRSGNTLYQELAFHDTDASIVEGEEGNDITGSWVHPGEYASSVNDNYFGMGKEVENLILENNELLATKNALNVVKDDLIVKVDELTGEQEILREEVSNLSASREKLRERVTQLEEELRHLKETMSNNAGGGDNEDEADVPMAQRRRFTRVEMARVLMERNQYKERFMELQDAVRWTEMVRASRVDSTMDKKNKQSIWKFFSNLFSTSERPQRPLSTPHLRAVAAPQPALRHSRTQADFIETQLSDHHHRRHERNEQFRQVRAHVRKEDGRTHAYGWSLPGKSGQGPKGPSPCTSLSSGGVPVPVPVFCRPIAESEPRMTLLCAAGVNLNGGRTPDGGCMIGESVFYAKDDEKPENTMCLAYEMSKAQSLHSPEVEQINRQLQSTHSVEYTEKNLSSLVWICASTQTKGVVMIIDANNPAEVIESFPVSDKHILCVASVPGATDEDYHEYEERTTESETKRHSSLFCVGKSESLESQTNGLPGALNSNDDENGEKEFVVGSTRLVQATLLTPPDTPVKEREPPADSEQPKESMAKDIEDPDPLPAESPPLSSTPVNAESHLEAPERGVDAFAQEQSKQANKEDVTQNRKMSTVMATMWLGTKSGNLYVHSAMGNYSKCLARVKLNDAILSIVYCASRCMVALADGTVAIFARYADGQWDFTQYWLLTLGDPKCSVRCLSAVGCTVWCGYRNKVHVVDPQTRQLLHTLEAHPRQESQVRQMACDGDGVWVSIKMDSTLRLYHAHTYKHLRDVDIEPYVSKMLGTGKLGFSLVRITALLISSGRLWIGTSNGVVISVPLSEGSSRESIGGSLPPMSTRGSVPGHATLVRARSVSPTGTIPWCSMAHAQLSFHGHRDAVTFFVAVPGAAGSPARTPDSPRRHSPAPPPMLVISGGEGYIDFRIADSEMEDSVVVAEDGSSSGHSSLAERASKSHLIVWQVATA</sequence>
<evidence type="ECO:0000313" key="1">
    <source>
        <dbReference type="EMBL" id="KAJ0184061.1"/>
    </source>
</evidence>
<name>A0ACC1DJH2_9NEOP</name>